<dbReference type="RefSeq" id="WP_017823738.1">
    <property type="nucleotide sequence ID" value="NZ_AORC01000014.1"/>
</dbReference>
<feature type="transmembrane region" description="Helical" evidence="2">
    <location>
        <begin position="198"/>
        <end position="219"/>
    </location>
</feature>
<evidence type="ECO:0000313" key="4">
    <source>
        <dbReference type="Proteomes" id="UP000019754"/>
    </source>
</evidence>
<feature type="region of interest" description="Disordered" evidence="1">
    <location>
        <begin position="360"/>
        <end position="380"/>
    </location>
</feature>
<feature type="transmembrane region" description="Helical" evidence="2">
    <location>
        <begin position="319"/>
        <end position="340"/>
    </location>
</feature>
<name>A0A022KVF5_9MICO</name>
<comment type="caution">
    <text evidence="3">The sequence shown here is derived from an EMBL/GenBank/DDBJ whole genome shotgun (WGS) entry which is preliminary data.</text>
</comment>
<gene>
    <name evidence="3" type="ORF">D641_0111950</name>
</gene>
<proteinExistence type="predicted"/>
<feature type="transmembrane region" description="Helical" evidence="2">
    <location>
        <begin position="52"/>
        <end position="76"/>
    </location>
</feature>
<dbReference type="OrthoDB" id="3225559at2"/>
<evidence type="ECO:0000256" key="1">
    <source>
        <dbReference type="SAM" id="MobiDB-lite"/>
    </source>
</evidence>
<keyword evidence="2" id="KW-0472">Membrane</keyword>
<reference evidence="3 4" key="1">
    <citation type="journal article" date="2013" name="Genome Announc.">
        <title>Draft genome sequence of an Actinobacterium, Brachybacterium muris strain UCD-AY4.</title>
        <authorList>
            <person name="Lo J.R."/>
            <person name="Lang J.M."/>
            <person name="Darling A.E."/>
            <person name="Eisen J.A."/>
            <person name="Coil D.A."/>
        </authorList>
    </citation>
    <scope>NUCLEOTIDE SEQUENCE [LARGE SCALE GENOMIC DNA]</scope>
    <source>
        <strain evidence="3 4">UCD-AY4</strain>
    </source>
</reference>
<feature type="transmembrane region" description="Helical" evidence="2">
    <location>
        <begin position="239"/>
        <end position="257"/>
    </location>
</feature>
<feature type="transmembrane region" description="Helical" evidence="2">
    <location>
        <begin position="129"/>
        <end position="147"/>
    </location>
</feature>
<keyword evidence="2" id="KW-1133">Transmembrane helix</keyword>
<dbReference type="HOGENOM" id="CLU_058980_1_0_11"/>
<dbReference type="AlphaFoldDB" id="A0A022KVF5"/>
<evidence type="ECO:0000256" key="2">
    <source>
        <dbReference type="SAM" id="Phobius"/>
    </source>
</evidence>
<dbReference type="EMBL" id="AORC01000014">
    <property type="protein sequence ID" value="EYT48601.1"/>
    <property type="molecule type" value="Genomic_DNA"/>
</dbReference>
<evidence type="ECO:0008006" key="5">
    <source>
        <dbReference type="Google" id="ProtNLM"/>
    </source>
</evidence>
<dbReference type="Proteomes" id="UP000019754">
    <property type="component" value="Unassembled WGS sequence"/>
</dbReference>
<sequence length="380" mass="40189">MPSQATSRPRILSAVRLENTSLLLGLLGLAVGAAVGVSGLSETRPLFGNDSIGNMAALAALVAAVVSGLITLTWVTPVNRPWFRSLRWWRLLLNVLGLTLLHAMLALLTTLAAFAVFQNAFEGLALDRWAGAFWVAAAGGLWGYITASSAMSLTTHSLSVLLLFLLGAGALSSASSASEPRWWDLRFSALGTSSDFSGLTFNMTLLVTGIALTTVGDFLAHDLGVWAVGAGERAWKVTAVRAAMLSFGVLVALVALIPVDVNKEWHDTAAQSLVLVFAVALVSFPIMFRRMTGSFQAVTLVIAALLVMLLVLYEGVDYLNTTAFEMGAGAAVFLWLLLFIRTVTAAVEELPHTTSEVARAPGAEAVEPVPSTDRAVTSES</sequence>
<protein>
    <recommendedName>
        <fullName evidence="5">DUF998 domain-containing protein</fullName>
    </recommendedName>
</protein>
<feature type="transmembrane region" description="Helical" evidence="2">
    <location>
        <begin position="88"/>
        <end position="117"/>
    </location>
</feature>
<feature type="transmembrane region" description="Helical" evidence="2">
    <location>
        <begin position="159"/>
        <end position="178"/>
    </location>
</feature>
<feature type="transmembrane region" description="Helical" evidence="2">
    <location>
        <begin position="21"/>
        <end position="40"/>
    </location>
</feature>
<accession>A0A022KVF5</accession>
<feature type="transmembrane region" description="Helical" evidence="2">
    <location>
        <begin position="269"/>
        <end position="288"/>
    </location>
</feature>
<evidence type="ECO:0000313" key="3">
    <source>
        <dbReference type="EMBL" id="EYT48601.1"/>
    </source>
</evidence>
<organism evidence="3 4">
    <name type="scientific">Brachybacterium muris UCD-AY4</name>
    <dbReference type="NCBI Taxonomy" id="1249481"/>
    <lineage>
        <taxon>Bacteria</taxon>
        <taxon>Bacillati</taxon>
        <taxon>Actinomycetota</taxon>
        <taxon>Actinomycetes</taxon>
        <taxon>Micrococcales</taxon>
        <taxon>Dermabacteraceae</taxon>
        <taxon>Brachybacterium</taxon>
    </lineage>
</organism>
<keyword evidence="2" id="KW-0812">Transmembrane</keyword>
<feature type="transmembrane region" description="Helical" evidence="2">
    <location>
        <begin position="295"/>
        <end position="313"/>
    </location>
</feature>
<keyword evidence="4" id="KW-1185">Reference proteome</keyword>